<accession>A0ABV9T4T0</accession>
<feature type="transmembrane region" description="Helical" evidence="1">
    <location>
        <begin position="156"/>
        <end position="177"/>
    </location>
</feature>
<evidence type="ECO:0008006" key="4">
    <source>
        <dbReference type="Google" id="ProtNLM"/>
    </source>
</evidence>
<dbReference type="EMBL" id="JBHSJJ010000012">
    <property type="protein sequence ID" value="MFC4873745.1"/>
    <property type="molecule type" value="Genomic_DNA"/>
</dbReference>
<evidence type="ECO:0000313" key="3">
    <source>
        <dbReference type="Proteomes" id="UP001595818"/>
    </source>
</evidence>
<evidence type="ECO:0000256" key="1">
    <source>
        <dbReference type="SAM" id="Phobius"/>
    </source>
</evidence>
<name>A0ABV9T4T0_9BACT</name>
<sequence length="299" mass="35234">MDNIRILLVIFLSTLLYLNGFPQEIEVQGYFRQDSAMLGERVTYVLKAKYPSSLPVLFPDSTYNFGTMEFLGKESYPSFTEEGITQDSAVYYLSNFSLDPVRKFRLPVYEILRYDSISHYPEEAELILKLTIDEIPDVLTFQETNSYQKINQPFNYPYLIVALVAFLIVALTLVYFFGKTITNKWKAYWERRRWRRFVERWDLAKKNLVKQPTVDGADELLGLWKGYLEKLTGRPYKEWTATEISKHLHNQDILNDFRKIELIIYANRITEDVHVACENLLQVSNSLLEEKLKNIHDHE</sequence>
<comment type="caution">
    <text evidence="2">The sequence shown here is derived from an EMBL/GenBank/DDBJ whole genome shotgun (WGS) entry which is preliminary data.</text>
</comment>
<keyword evidence="1" id="KW-0472">Membrane</keyword>
<evidence type="ECO:0000313" key="2">
    <source>
        <dbReference type="EMBL" id="MFC4873745.1"/>
    </source>
</evidence>
<organism evidence="2 3">
    <name type="scientific">Negadavirga shengliensis</name>
    <dbReference type="NCBI Taxonomy" id="1389218"/>
    <lineage>
        <taxon>Bacteria</taxon>
        <taxon>Pseudomonadati</taxon>
        <taxon>Bacteroidota</taxon>
        <taxon>Cytophagia</taxon>
        <taxon>Cytophagales</taxon>
        <taxon>Cyclobacteriaceae</taxon>
        <taxon>Negadavirga</taxon>
    </lineage>
</organism>
<keyword evidence="1" id="KW-0812">Transmembrane</keyword>
<proteinExistence type="predicted"/>
<keyword evidence="1" id="KW-1133">Transmembrane helix</keyword>
<protein>
    <recommendedName>
        <fullName evidence="4">Oxygen tolerance</fullName>
    </recommendedName>
</protein>
<gene>
    <name evidence="2" type="ORF">ACFPFU_18730</name>
</gene>
<dbReference type="RefSeq" id="WP_377066906.1">
    <property type="nucleotide sequence ID" value="NZ_JBHSJJ010000012.1"/>
</dbReference>
<keyword evidence="3" id="KW-1185">Reference proteome</keyword>
<reference evidence="3" key="1">
    <citation type="journal article" date="2019" name="Int. J. Syst. Evol. Microbiol.">
        <title>The Global Catalogue of Microorganisms (GCM) 10K type strain sequencing project: providing services to taxonomists for standard genome sequencing and annotation.</title>
        <authorList>
            <consortium name="The Broad Institute Genomics Platform"/>
            <consortium name="The Broad Institute Genome Sequencing Center for Infectious Disease"/>
            <person name="Wu L."/>
            <person name="Ma J."/>
        </authorList>
    </citation>
    <scope>NUCLEOTIDE SEQUENCE [LARGE SCALE GENOMIC DNA]</scope>
    <source>
        <strain evidence="3">CGMCC 4.7466</strain>
    </source>
</reference>
<dbReference type="Proteomes" id="UP001595818">
    <property type="component" value="Unassembled WGS sequence"/>
</dbReference>